<proteinExistence type="predicted"/>
<sequence length="161" mass="17254">MRAFPTILATTALLLLPTSVTWADPGHAGHDHAREAAYGRPGDPTKGGRVVQVVMKETDSGMAFAPERIEVAQGEQVQFVLHNGGELDHELVIGTVDANRVHAEAMAAHPDMAHEDPNAKRLGPKTSGVLRWQFTQAGTFEYACLIPGHREAGMVGSVVVK</sequence>
<keyword evidence="2" id="KW-0186">Copper</keyword>
<dbReference type="InterPro" id="IPR050845">
    <property type="entry name" value="Cu-binding_ET"/>
</dbReference>
<feature type="region of interest" description="Disordered" evidence="3">
    <location>
        <begin position="26"/>
        <end position="47"/>
    </location>
</feature>
<evidence type="ECO:0000256" key="4">
    <source>
        <dbReference type="SAM" id="SignalP"/>
    </source>
</evidence>
<dbReference type="CDD" id="cd04211">
    <property type="entry name" value="Cupredoxin_like_2"/>
    <property type="match status" value="1"/>
</dbReference>
<gene>
    <name evidence="6" type="ORF">GR328_12665</name>
</gene>
<evidence type="ECO:0000256" key="2">
    <source>
        <dbReference type="ARBA" id="ARBA00023008"/>
    </source>
</evidence>
<dbReference type="AlphaFoldDB" id="A0A7X3MSA6"/>
<dbReference type="PROSITE" id="PS00079">
    <property type="entry name" value="MULTICOPPER_OXIDASE1"/>
    <property type="match status" value="1"/>
</dbReference>
<dbReference type="RefSeq" id="WP_160884896.1">
    <property type="nucleotide sequence ID" value="NZ_WURB01000008.1"/>
</dbReference>
<feature type="chain" id="PRO_5031212983" evidence="4">
    <location>
        <begin position="24"/>
        <end position="161"/>
    </location>
</feature>
<keyword evidence="4" id="KW-0732">Signal</keyword>
<dbReference type="OrthoDB" id="9816061at2"/>
<dbReference type="InterPro" id="IPR000923">
    <property type="entry name" value="BlueCu_1"/>
</dbReference>
<dbReference type="GO" id="GO:0009055">
    <property type="term" value="F:electron transfer activity"/>
    <property type="evidence" value="ECO:0007669"/>
    <property type="project" value="InterPro"/>
</dbReference>
<keyword evidence="7" id="KW-1185">Reference proteome</keyword>
<dbReference type="PANTHER" id="PTHR38439:SF3">
    <property type="entry name" value="COPPER-RESISTANT CUPROPROTEIN COPI"/>
    <property type="match status" value="1"/>
</dbReference>
<dbReference type="Gene3D" id="2.60.40.420">
    <property type="entry name" value="Cupredoxins - blue copper proteins"/>
    <property type="match status" value="1"/>
</dbReference>
<dbReference type="Pfam" id="PF00127">
    <property type="entry name" value="Copper-bind"/>
    <property type="match status" value="1"/>
</dbReference>
<accession>A0A7X3MSA6</accession>
<reference evidence="6 7" key="2">
    <citation type="submission" date="2020-01" db="EMBL/GenBank/DDBJ databases">
        <title>Microvirga sp. nov., an arsenate reduction bacterium isolated from Tibet hotspring sediments.</title>
        <authorList>
            <person name="Xian W.-D."/>
            <person name="Li W.-J."/>
        </authorList>
    </citation>
    <scope>NUCLEOTIDE SEQUENCE [LARGE SCALE GENOMIC DNA]</scope>
    <source>
        <strain evidence="6 7">KCTC 23863</strain>
    </source>
</reference>
<protein>
    <submittedName>
        <fullName evidence="6">Copper resistance protein</fullName>
    </submittedName>
</protein>
<dbReference type="InterPro" id="IPR008972">
    <property type="entry name" value="Cupredoxin"/>
</dbReference>
<evidence type="ECO:0000313" key="6">
    <source>
        <dbReference type="EMBL" id="MXQ12299.1"/>
    </source>
</evidence>
<evidence type="ECO:0000256" key="3">
    <source>
        <dbReference type="SAM" id="MobiDB-lite"/>
    </source>
</evidence>
<dbReference type="GO" id="GO:0005507">
    <property type="term" value="F:copper ion binding"/>
    <property type="evidence" value="ECO:0007669"/>
    <property type="project" value="InterPro"/>
</dbReference>
<comment type="caution">
    <text evidence="6">The sequence shown here is derived from an EMBL/GenBank/DDBJ whole genome shotgun (WGS) entry which is preliminary data.</text>
</comment>
<feature type="signal peptide" evidence="4">
    <location>
        <begin position="1"/>
        <end position="23"/>
    </location>
</feature>
<dbReference type="EMBL" id="WURB01000008">
    <property type="protein sequence ID" value="MXQ12299.1"/>
    <property type="molecule type" value="Genomic_DNA"/>
</dbReference>
<dbReference type="SUPFAM" id="SSF49503">
    <property type="entry name" value="Cupredoxins"/>
    <property type="match status" value="1"/>
</dbReference>
<feature type="domain" description="Blue (type 1) copper" evidence="5">
    <location>
        <begin position="52"/>
        <end position="161"/>
    </location>
</feature>
<keyword evidence="1" id="KW-0479">Metal-binding</keyword>
<evidence type="ECO:0000256" key="1">
    <source>
        <dbReference type="ARBA" id="ARBA00022723"/>
    </source>
</evidence>
<dbReference type="PANTHER" id="PTHR38439">
    <property type="entry name" value="AURACYANIN-B"/>
    <property type="match status" value="1"/>
</dbReference>
<reference evidence="6 7" key="1">
    <citation type="submission" date="2019-12" db="EMBL/GenBank/DDBJ databases">
        <authorList>
            <person name="Yuan C.-G."/>
        </authorList>
    </citation>
    <scope>NUCLEOTIDE SEQUENCE [LARGE SCALE GENOMIC DNA]</scope>
    <source>
        <strain evidence="6 7">KCTC 23863</strain>
    </source>
</reference>
<evidence type="ECO:0000313" key="7">
    <source>
        <dbReference type="Proteomes" id="UP000436483"/>
    </source>
</evidence>
<feature type="compositionally biased region" description="Basic and acidic residues" evidence="3">
    <location>
        <begin position="27"/>
        <end position="37"/>
    </location>
</feature>
<dbReference type="Proteomes" id="UP000436483">
    <property type="component" value="Unassembled WGS sequence"/>
</dbReference>
<name>A0A7X3MSA6_9HYPH</name>
<organism evidence="6 7">
    <name type="scientific">Microvirga makkahensis</name>
    <dbReference type="NCBI Taxonomy" id="1128670"/>
    <lineage>
        <taxon>Bacteria</taxon>
        <taxon>Pseudomonadati</taxon>
        <taxon>Pseudomonadota</taxon>
        <taxon>Alphaproteobacteria</taxon>
        <taxon>Hyphomicrobiales</taxon>
        <taxon>Methylobacteriaceae</taxon>
        <taxon>Microvirga</taxon>
    </lineage>
</organism>
<dbReference type="InterPro" id="IPR033138">
    <property type="entry name" value="Cu_oxidase_CS"/>
</dbReference>
<evidence type="ECO:0000259" key="5">
    <source>
        <dbReference type="Pfam" id="PF00127"/>
    </source>
</evidence>